<protein>
    <recommendedName>
        <fullName evidence="14">UDP-N-acetylmuramate--L-alanine ligase</fullName>
    </recommendedName>
</protein>
<dbReference type="InterPro" id="IPR000713">
    <property type="entry name" value="Mur_ligase_N"/>
</dbReference>
<evidence type="ECO:0000313" key="13">
    <source>
        <dbReference type="Proteomes" id="UP000435649"/>
    </source>
</evidence>
<dbReference type="InterPro" id="IPR036615">
    <property type="entry name" value="Mur_ligase_C_dom_sf"/>
</dbReference>
<evidence type="ECO:0000259" key="10">
    <source>
        <dbReference type="Pfam" id="PF02875"/>
    </source>
</evidence>
<dbReference type="AlphaFoldDB" id="A0A844G028"/>
<feature type="domain" description="Mur ligase central" evidence="11">
    <location>
        <begin position="114"/>
        <end position="218"/>
    </location>
</feature>
<dbReference type="GO" id="GO:0009252">
    <property type="term" value="P:peptidoglycan biosynthetic process"/>
    <property type="evidence" value="ECO:0007669"/>
    <property type="project" value="UniProtKB-KW"/>
</dbReference>
<dbReference type="SUPFAM" id="SSF53244">
    <property type="entry name" value="MurD-like peptide ligases, peptide-binding domain"/>
    <property type="match status" value="1"/>
</dbReference>
<dbReference type="RefSeq" id="WP_154417440.1">
    <property type="nucleotide sequence ID" value="NZ_VUNS01000005.1"/>
</dbReference>
<dbReference type="InterPro" id="IPR036565">
    <property type="entry name" value="Mur-like_cat_sf"/>
</dbReference>
<gene>
    <name evidence="12" type="ORF">FYJ85_06620</name>
</gene>
<evidence type="ECO:0000256" key="4">
    <source>
        <dbReference type="ARBA" id="ARBA00022840"/>
    </source>
</evidence>
<organism evidence="12 13">
    <name type="scientific">Victivallis lenta</name>
    <dbReference type="NCBI Taxonomy" id="2606640"/>
    <lineage>
        <taxon>Bacteria</taxon>
        <taxon>Pseudomonadati</taxon>
        <taxon>Lentisphaerota</taxon>
        <taxon>Lentisphaeria</taxon>
        <taxon>Victivallales</taxon>
        <taxon>Victivallaceae</taxon>
        <taxon>Victivallis</taxon>
    </lineage>
</organism>
<keyword evidence="3" id="KW-0547">Nucleotide-binding</keyword>
<dbReference type="InterPro" id="IPR013221">
    <property type="entry name" value="Mur_ligase_cen"/>
</dbReference>
<dbReference type="Pfam" id="PF01225">
    <property type="entry name" value="Mur_ligase"/>
    <property type="match status" value="1"/>
</dbReference>
<dbReference type="Gene3D" id="3.40.1190.10">
    <property type="entry name" value="Mur-like, catalytic domain"/>
    <property type="match status" value="1"/>
</dbReference>
<evidence type="ECO:0008006" key="14">
    <source>
        <dbReference type="Google" id="ProtNLM"/>
    </source>
</evidence>
<feature type="domain" description="Mur ligase C-terminal" evidence="10">
    <location>
        <begin position="368"/>
        <end position="496"/>
    </location>
</feature>
<keyword evidence="2" id="KW-0132">Cell division</keyword>
<dbReference type="Gene3D" id="3.40.50.720">
    <property type="entry name" value="NAD(P)-binding Rossmann-like Domain"/>
    <property type="match status" value="1"/>
</dbReference>
<dbReference type="PANTHER" id="PTHR43445">
    <property type="entry name" value="UDP-N-ACETYLMURAMATE--L-ALANINE LIGASE-RELATED"/>
    <property type="match status" value="1"/>
</dbReference>
<feature type="domain" description="Mur ligase N-terminal catalytic" evidence="9">
    <location>
        <begin position="3"/>
        <end position="103"/>
    </location>
</feature>
<dbReference type="GO" id="GO:0016881">
    <property type="term" value="F:acid-amino acid ligase activity"/>
    <property type="evidence" value="ECO:0007669"/>
    <property type="project" value="InterPro"/>
</dbReference>
<dbReference type="Gene3D" id="3.90.190.20">
    <property type="entry name" value="Mur ligase, C-terminal domain"/>
    <property type="match status" value="1"/>
</dbReference>
<dbReference type="GO" id="GO:0005524">
    <property type="term" value="F:ATP binding"/>
    <property type="evidence" value="ECO:0007669"/>
    <property type="project" value="UniProtKB-KW"/>
</dbReference>
<reference evidence="12 13" key="1">
    <citation type="submission" date="2019-08" db="EMBL/GenBank/DDBJ databases">
        <title>In-depth cultivation of the pig gut microbiome towards novel bacterial diversity and tailored functional studies.</title>
        <authorList>
            <person name="Wylensek D."/>
            <person name="Hitch T.C.A."/>
            <person name="Clavel T."/>
        </authorList>
    </citation>
    <scope>NUCLEOTIDE SEQUENCE [LARGE SCALE GENOMIC DNA]</scope>
    <source>
        <strain evidence="12 13">BBE-744-WT-12</strain>
    </source>
</reference>
<sequence length="509" mass="56748">MKHLHFIGIGGIGMSGLAAMCKDHGFTVTGSDRDADHPENARIIDALRLQKIEIYPQDGSYLEQSSRPDALVYSTAIEESNPDFLAGEGIPRLHRAELLSQLVGELGFGNTVAVTGSCGKSTVTAYLAEALTNLGADPCCLNGALSKRFRGGRFAGNYRPGEKDFFVFEADESDKSLLRYSPDYAVILNLGTDHYDREELIRVFTQFLKQVKKGAVLEREVYEAVREALPRRLAVRVFDAKPRRDSQYAVTDYRKVTRPETIYVRGRRSELAPTGDRAVEDTIGANNMLSFYGMRSEDFRIESSSFLAAFTGERRIVLPQPGFHTALNALAVLALLEMLEIAPEEELLEALERFDGVWRRNDFAGVTVKGAAVYDDYAHNPEKILSCLKAMREIAPGNLYAVFQPHGYKPFGFMRDQLFLYLDEFLRPKDRFILLTPFYAGGTSSFSPTAEEVAADWKSRTSRPERFMVFPDRDTLADFLALKPESGDAVVIMGARDNSLSDYAASLTV</sequence>
<dbReference type="Pfam" id="PF08245">
    <property type="entry name" value="Mur_ligase_M"/>
    <property type="match status" value="1"/>
</dbReference>
<dbReference type="EMBL" id="VUNS01000005">
    <property type="protein sequence ID" value="MST96716.1"/>
    <property type="molecule type" value="Genomic_DNA"/>
</dbReference>
<evidence type="ECO:0000256" key="7">
    <source>
        <dbReference type="ARBA" id="ARBA00023306"/>
    </source>
</evidence>
<evidence type="ECO:0000313" key="12">
    <source>
        <dbReference type="EMBL" id="MST96716.1"/>
    </source>
</evidence>
<keyword evidence="8" id="KW-0961">Cell wall biogenesis/degradation</keyword>
<evidence type="ECO:0000256" key="5">
    <source>
        <dbReference type="ARBA" id="ARBA00022960"/>
    </source>
</evidence>
<keyword evidence="5" id="KW-0133">Cell shape</keyword>
<evidence type="ECO:0000256" key="1">
    <source>
        <dbReference type="ARBA" id="ARBA00022598"/>
    </source>
</evidence>
<dbReference type="Proteomes" id="UP000435649">
    <property type="component" value="Unassembled WGS sequence"/>
</dbReference>
<keyword evidence="7" id="KW-0131">Cell cycle</keyword>
<proteinExistence type="predicted"/>
<keyword evidence="6" id="KW-0573">Peptidoglycan synthesis</keyword>
<keyword evidence="4" id="KW-0067">ATP-binding</keyword>
<dbReference type="InterPro" id="IPR050061">
    <property type="entry name" value="MurCDEF_pg_biosynth"/>
</dbReference>
<dbReference type="GO" id="GO:0008360">
    <property type="term" value="P:regulation of cell shape"/>
    <property type="evidence" value="ECO:0007669"/>
    <property type="project" value="UniProtKB-KW"/>
</dbReference>
<evidence type="ECO:0000259" key="9">
    <source>
        <dbReference type="Pfam" id="PF01225"/>
    </source>
</evidence>
<dbReference type="SUPFAM" id="SSF51984">
    <property type="entry name" value="MurCD N-terminal domain"/>
    <property type="match status" value="1"/>
</dbReference>
<dbReference type="PANTHER" id="PTHR43445:SF3">
    <property type="entry name" value="UDP-N-ACETYLMURAMATE--L-ALANINE LIGASE"/>
    <property type="match status" value="1"/>
</dbReference>
<accession>A0A844G028</accession>
<comment type="caution">
    <text evidence="12">The sequence shown here is derived from an EMBL/GenBank/DDBJ whole genome shotgun (WGS) entry which is preliminary data.</text>
</comment>
<dbReference type="SUPFAM" id="SSF53623">
    <property type="entry name" value="MurD-like peptide ligases, catalytic domain"/>
    <property type="match status" value="1"/>
</dbReference>
<evidence type="ECO:0000256" key="8">
    <source>
        <dbReference type="ARBA" id="ARBA00023316"/>
    </source>
</evidence>
<evidence type="ECO:0000256" key="2">
    <source>
        <dbReference type="ARBA" id="ARBA00022618"/>
    </source>
</evidence>
<keyword evidence="1" id="KW-0436">Ligase</keyword>
<evidence type="ECO:0000259" key="11">
    <source>
        <dbReference type="Pfam" id="PF08245"/>
    </source>
</evidence>
<dbReference type="InterPro" id="IPR004101">
    <property type="entry name" value="Mur_ligase_C"/>
</dbReference>
<dbReference type="GO" id="GO:0071555">
    <property type="term" value="P:cell wall organization"/>
    <property type="evidence" value="ECO:0007669"/>
    <property type="project" value="UniProtKB-KW"/>
</dbReference>
<keyword evidence="13" id="KW-1185">Reference proteome</keyword>
<dbReference type="GO" id="GO:0051301">
    <property type="term" value="P:cell division"/>
    <property type="evidence" value="ECO:0007669"/>
    <property type="project" value="UniProtKB-KW"/>
</dbReference>
<evidence type="ECO:0000256" key="3">
    <source>
        <dbReference type="ARBA" id="ARBA00022741"/>
    </source>
</evidence>
<evidence type="ECO:0000256" key="6">
    <source>
        <dbReference type="ARBA" id="ARBA00022984"/>
    </source>
</evidence>
<name>A0A844G028_9BACT</name>
<dbReference type="Pfam" id="PF02875">
    <property type="entry name" value="Mur_ligase_C"/>
    <property type="match status" value="1"/>
</dbReference>